<protein>
    <submittedName>
        <fullName evidence="8">Glyoxal reductase</fullName>
    </submittedName>
</protein>
<keyword evidence="9" id="KW-1185">Reference proteome</keyword>
<sequence length="280" mass="31767">MEKYFKLNNKVSIPSVGFGTWQTPDGETAINSIKIAVESGYRHIDAAAIYNNEKGVGAGIKACGIPRKDLFITSKLWNTERGYETTLKAFEKTLKDLDLEYLDLYLIHWPATSNQFKNWQELNSETWRAMEFLYSEGKIKALGVSNFLEHHLVPLMEFATIQPAVNQLEFHPGFMQKDCVAFCIKNNIQVEGWSPLGRGEVLENELLKSMATKYNKSVAQICIRWALQNQVLPLPKSVTPSRIKENFQVYDFEISEADITAINNMDDFGSSGLHPDSVDF</sequence>
<feature type="active site" description="Proton donor" evidence="4">
    <location>
        <position position="50"/>
    </location>
</feature>
<dbReference type="FunFam" id="3.20.20.100:FF:000015">
    <property type="entry name" value="Oxidoreductase, aldo/keto reductase family"/>
    <property type="match status" value="1"/>
</dbReference>
<dbReference type="InterPro" id="IPR023210">
    <property type="entry name" value="NADP_OxRdtase_dom"/>
</dbReference>
<evidence type="ECO:0000256" key="1">
    <source>
        <dbReference type="ARBA" id="ARBA00007905"/>
    </source>
</evidence>
<accession>A0A917GH46</accession>
<dbReference type="PANTHER" id="PTHR43827">
    <property type="entry name" value="2,5-DIKETO-D-GLUCONIC ACID REDUCTASE"/>
    <property type="match status" value="1"/>
</dbReference>
<evidence type="ECO:0000259" key="7">
    <source>
        <dbReference type="Pfam" id="PF00248"/>
    </source>
</evidence>
<evidence type="ECO:0000256" key="4">
    <source>
        <dbReference type="PIRSR" id="PIRSR000097-1"/>
    </source>
</evidence>
<dbReference type="GO" id="GO:0016616">
    <property type="term" value="F:oxidoreductase activity, acting on the CH-OH group of donors, NAD or NADP as acceptor"/>
    <property type="evidence" value="ECO:0007669"/>
    <property type="project" value="UniProtKB-ARBA"/>
</dbReference>
<evidence type="ECO:0000256" key="6">
    <source>
        <dbReference type="PIRSR" id="PIRSR000097-3"/>
    </source>
</evidence>
<dbReference type="PROSITE" id="PS00062">
    <property type="entry name" value="ALDOKETO_REDUCTASE_2"/>
    <property type="match status" value="1"/>
</dbReference>
<dbReference type="InterPro" id="IPR036812">
    <property type="entry name" value="NAD(P)_OxRdtase_dom_sf"/>
</dbReference>
<reference evidence="8" key="2">
    <citation type="submission" date="2020-09" db="EMBL/GenBank/DDBJ databases">
        <authorList>
            <person name="Sun Q."/>
            <person name="Zhou Y."/>
        </authorList>
    </citation>
    <scope>NUCLEOTIDE SEQUENCE</scope>
    <source>
        <strain evidence="8">CGMCC 1.12751</strain>
    </source>
</reference>
<dbReference type="Proteomes" id="UP000625976">
    <property type="component" value="Unassembled WGS sequence"/>
</dbReference>
<dbReference type="InterPro" id="IPR018170">
    <property type="entry name" value="Aldo/ket_reductase_CS"/>
</dbReference>
<dbReference type="PIRSF" id="PIRSF000097">
    <property type="entry name" value="AKR"/>
    <property type="match status" value="1"/>
</dbReference>
<dbReference type="RefSeq" id="WP_188463824.1">
    <property type="nucleotide sequence ID" value="NZ_BMFQ01000002.1"/>
</dbReference>
<evidence type="ECO:0000313" key="9">
    <source>
        <dbReference type="Proteomes" id="UP000625976"/>
    </source>
</evidence>
<dbReference type="AlphaFoldDB" id="A0A917GH46"/>
<dbReference type="InterPro" id="IPR020471">
    <property type="entry name" value="AKR"/>
</dbReference>
<keyword evidence="2" id="KW-0521">NADP</keyword>
<gene>
    <name evidence="8" type="primary">dkgA</name>
    <name evidence="8" type="ORF">GCM10010976_16990</name>
</gene>
<dbReference type="PANTHER" id="PTHR43827:SF3">
    <property type="entry name" value="NADP-DEPENDENT OXIDOREDUCTASE DOMAIN-CONTAINING PROTEIN"/>
    <property type="match status" value="1"/>
</dbReference>
<reference evidence="8" key="1">
    <citation type="journal article" date="2014" name="Int. J. Syst. Evol. Microbiol.">
        <title>Complete genome sequence of Corynebacterium casei LMG S-19264T (=DSM 44701T), isolated from a smear-ripened cheese.</title>
        <authorList>
            <consortium name="US DOE Joint Genome Institute (JGI-PGF)"/>
            <person name="Walter F."/>
            <person name="Albersmeier A."/>
            <person name="Kalinowski J."/>
            <person name="Ruckert C."/>
        </authorList>
    </citation>
    <scope>NUCLEOTIDE SEQUENCE</scope>
    <source>
        <strain evidence="8">CGMCC 1.12751</strain>
    </source>
</reference>
<evidence type="ECO:0000256" key="2">
    <source>
        <dbReference type="ARBA" id="ARBA00022857"/>
    </source>
</evidence>
<evidence type="ECO:0000256" key="3">
    <source>
        <dbReference type="ARBA" id="ARBA00023002"/>
    </source>
</evidence>
<feature type="site" description="Lowers pKa of active site Tyr" evidence="6">
    <location>
        <position position="75"/>
    </location>
</feature>
<evidence type="ECO:0000256" key="5">
    <source>
        <dbReference type="PIRSR" id="PIRSR000097-2"/>
    </source>
</evidence>
<feature type="binding site" evidence="5">
    <location>
        <position position="108"/>
    </location>
    <ligand>
        <name>substrate</name>
    </ligand>
</feature>
<name>A0A917GH46_9FLAO</name>
<dbReference type="CDD" id="cd19071">
    <property type="entry name" value="AKR_AKR1-5-like"/>
    <property type="match status" value="1"/>
</dbReference>
<comment type="caution">
    <text evidence="8">The sequence shown here is derived from an EMBL/GenBank/DDBJ whole genome shotgun (WGS) entry which is preliminary data.</text>
</comment>
<organism evidence="8 9">
    <name type="scientific">Bizionia arctica</name>
    <dbReference type="NCBI Taxonomy" id="1495645"/>
    <lineage>
        <taxon>Bacteria</taxon>
        <taxon>Pseudomonadati</taxon>
        <taxon>Bacteroidota</taxon>
        <taxon>Flavobacteriia</taxon>
        <taxon>Flavobacteriales</taxon>
        <taxon>Flavobacteriaceae</taxon>
        <taxon>Bizionia</taxon>
    </lineage>
</organism>
<dbReference type="PROSITE" id="PS00063">
    <property type="entry name" value="ALDOKETO_REDUCTASE_3"/>
    <property type="match status" value="1"/>
</dbReference>
<evidence type="ECO:0000313" key="8">
    <source>
        <dbReference type="EMBL" id="GGG46001.1"/>
    </source>
</evidence>
<dbReference type="EMBL" id="BMFQ01000002">
    <property type="protein sequence ID" value="GGG46001.1"/>
    <property type="molecule type" value="Genomic_DNA"/>
</dbReference>
<dbReference type="Gene3D" id="3.20.20.100">
    <property type="entry name" value="NADP-dependent oxidoreductase domain"/>
    <property type="match status" value="1"/>
</dbReference>
<dbReference type="Pfam" id="PF00248">
    <property type="entry name" value="Aldo_ket_red"/>
    <property type="match status" value="1"/>
</dbReference>
<dbReference type="PRINTS" id="PR00069">
    <property type="entry name" value="ALDKETRDTASE"/>
</dbReference>
<feature type="domain" description="NADP-dependent oxidoreductase" evidence="7">
    <location>
        <begin position="16"/>
        <end position="265"/>
    </location>
</feature>
<comment type="similarity">
    <text evidence="1">Belongs to the aldo/keto reductase family.</text>
</comment>
<keyword evidence="3" id="KW-0560">Oxidoreductase</keyword>
<dbReference type="PROSITE" id="PS00798">
    <property type="entry name" value="ALDOKETO_REDUCTASE_1"/>
    <property type="match status" value="1"/>
</dbReference>
<dbReference type="SUPFAM" id="SSF51430">
    <property type="entry name" value="NAD(P)-linked oxidoreductase"/>
    <property type="match status" value="1"/>
</dbReference>
<proteinExistence type="inferred from homology"/>